<comment type="caution">
    <text evidence="1">The sequence shown here is derived from an EMBL/GenBank/DDBJ whole genome shotgun (WGS) entry which is preliminary data.</text>
</comment>
<name>G6ECT4_9SPHN</name>
<accession>G6ECT4</accession>
<dbReference type="PATRIC" id="fig|1088721.3.peg.2134"/>
<reference evidence="1 2" key="1">
    <citation type="journal article" date="2012" name="J. Bacteriol.">
        <title>Genome sequence of benzo(a)pyrene-degrading bacterium Novosphingobium pentaromativorans US6-1.</title>
        <authorList>
            <person name="Luo Y.R."/>
            <person name="Kang S.G."/>
            <person name="Kim S.J."/>
            <person name="Kim M.R."/>
            <person name="Li N."/>
            <person name="Lee J.H."/>
            <person name="Kwon K.K."/>
        </authorList>
    </citation>
    <scope>NUCLEOTIDE SEQUENCE [LARGE SCALE GENOMIC DNA]</scope>
    <source>
        <strain evidence="1 2">US6-1</strain>
    </source>
</reference>
<dbReference type="Proteomes" id="UP000004030">
    <property type="component" value="Unassembled WGS sequence"/>
</dbReference>
<gene>
    <name evidence="1" type="ORF">NSU_2155</name>
</gene>
<dbReference type="AlphaFoldDB" id="G6ECT4"/>
<organism evidence="1 2">
    <name type="scientific">Novosphingobium pentaromativorans US6-1</name>
    <dbReference type="NCBI Taxonomy" id="1088721"/>
    <lineage>
        <taxon>Bacteria</taxon>
        <taxon>Pseudomonadati</taxon>
        <taxon>Pseudomonadota</taxon>
        <taxon>Alphaproteobacteria</taxon>
        <taxon>Sphingomonadales</taxon>
        <taxon>Sphingomonadaceae</taxon>
        <taxon>Novosphingobium</taxon>
    </lineage>
</organism>
<dbReference type="eggNOG" id="ENOG5031BG1">
    <property type="taxonomic scope" value="Bacteria"/>
</dbReference>
<dbReference type="EMBL" id="AGFM01000029">
    <property type="protein sequence ID" value="EHJ60995.1"/>
    <property type="molecule type" value="Genomic_DNA"/>
</dbReference>
<sequence length="254" mass="26161">MPGRWHPVRLRQGRNKKMKNSARFMVLGLAGSLLLAGCNSDKKQPEGAETDPAMSGALGDQIMVDPEMTGQDGAALGANGGQITLPPAERSPEAIAAAKADAADVAGGKLTDIPQPTKGSAAALTETAATAAQVAAAARTAHTDCAAKVQYSNTWAARLPAEIPVYPRGAVQEAAGTDSDGCALRVVNYATPVSPEDVVSFYYTMANKAGYGAQYRLDGDDHVVGGRKGGKAYVVYARKLGSGVTEVDLVTSGK</sequence>
<evidence type="ECO:0000313" key="1">
    <source>
        <dbReference type="EMBL" id="EHJ60995.1"/>
    </source>
</evidence>
<protein>
    <submittedName>
        <fullName evidence="1">Uncharacterized protein</fullName>
    </submittedName>
</protein>
<keyword evidence="2" id="KW-1185">Reference proteome</keyword>
<evidence type="ECO:0000313" key="2">
    <source>
        <dbReference type="Proteomes" id="UP000004030"/>
    </source>
</evidence>
<proteinExistence type="predicted"/>